<dbReference type="InterPro" id="IPR025665">
    <property type="entry name" value="Beta-barrel_OMP_2"/>
</dbReference>
<organism evidence="2 3">
    <name type="scientific">Paenimyroides baculatum</name>
    <dbReference type="NCBI Taxonomy" id="2608000"/>
    <lineage>
        <taxon>Bacteria</taxon>
        <taxon>Pseudomonadati</taxon>
        <taxon>Bacteroidota</taxon>
        <taxon>Flavobacteriia</taxon>
        <taxon>Flavobacteriales</taxon>
        <taxon>Flavobacteriaceae</taxon>
        <taxon>Paenimyroides</taxon>
    </lineage>
</organism>
<dbReference type="AlphaFoldDB" id="A0A5M6CZX7"/>
<evidence type="ECO:0000259" key="1">
    <source>
        <dbReference type="Pfam" id="PF13568"/>
    </source>
</evidence>
<reference evidence="2 3" key="1">
    <citation type="submission" date="2019-09" db="EMBL/GenBank/DDBJ databases">
        <title>Genome sequence and assembly of Flavobacterium sp.</title>
        <authorList>
            <person name="Chhetri G."/>
        </authorList>
    </citation>
    <scope>NUCLEOTIDE SEQUENCE [LARGE SCALE GENOMIC DNA]</scope>
    <source>
        <strain evidence="2 3">SNL9</strain>
    </source>
</reference>
<keyword evidence="3" id="KW-1185">Reference proteome</keyword>
<evidence type="ECO:0000313" key="2">
    <source>
        <dbReference type="EMBL" id="KAA5538435.1"/>
    </source>
</evidence>
<sequence>MKKLLLFSILVSSSLYSQVRERNDIEIAPFVGINSSNYYGDITYIGDSNKALYTPVFGVTADFYMNNRWSLRTGLEYQTLGSSVYSSELINNPQDNYYYRYFYESEKLNFVAIPIHANIHIGKSRNWHINFGPTVSFLTGANFGGGKVEIDNLRKEHVGFGFGFGYSFNIHENFSLGIEHQEYISFTNNLNYSFNSNNSFIGNIAGNFSVKAIFKIPSSKKEE</sequence>
<dbReference type="Proteomes" id="UP000325141">
    <property type="component" value="Unassembled WGS sequence"/>
</dbReference>
<proteinExistence type="predicted"/>
<protein>
    <submittedName>
        <fullName evidence="2">PorT family protein</fullName>
    </submittedName>
</protein>
<dbReference type="Pfam" id="PF13568">
    <property type="entry name" value="OMP_b-brl_2"/>
    <property type="match status" value="1"/>
</dbReference>
<dbReference type="EMBL" id="VWSG01000001">
    <property type="protein sequence ID" value="KAA5538435.1"/>
    <property type="molecule type" value="Genomic_DNA"/>
</dbReference>
<gene>
    <name evidence="2" type="ORF">F0460_02205</name>
</gene>
<accession>A0A5M6CZX7</accession>
<evidence type="ECO:0000313" key="3">
    <source>
        <dbReference type="Proteomes" id="UP000325141"/>
    </source>
</evidence>
<name>A0A5M6CZX7_9FLAO</name>
<dbReference type="RefSeq" id="WP_150009818.1">
    <property type="nucleotide sequence ID" value="NZ_VWSG01000001.1"/>
</dbReference>
<comment type="caution">
    <text evidence="2">The sequence shown here is derived from an EMBL/GenBank/DDBJ whole genome shotgun (WGS) entry which is preliminary data.</text>
</comment>
<feature type="domain" description="Outer membrane protein beta-barrel" evidence="1">
    <location>
        <begin position="17"/>
        <end position="190"/>
    </location>
</feature>